<dbReference type="InterPro" id="IPR022078">
    <property type="entry name" value="CD99L2"/>
</dbReference>
<name>A0A9Q9VWA2_CYPCA</name>
<keyword evidence="5" id="KW-1133">Transmembrane helix</keyword>
<proteinExistence type="inferred from homology"/>
<dbReference type="Pfam" id="PF12301">
    <property type="entry name" value="CD99L2"/>
    <property type="match status" value="1"/>
</dbReference>
<dbReference type="GO" id="GO:0005886">
    <property type="term" value="C:plasma membrane"/>
    <property type="evidence" value="ECO:0007669"/>
    <property type="project" value="TreeGrafter"/>
</dbReference>
<evidence type="ECO:0000256" key="2">
    <source>
        <dbReference type="ARBA" id="ARBA00008763"/>
    </source>
</evidence>
<feature type="compositionally biased region" description="Polar residues" evidence="7">
    <location>
        <begin position="199"/>
        <end position="216"/>
    </location>
</feature>
<evidence type="ECO:0000256" key="6">
    <source>
        <dbReference type="ARBA" id="ARBA00023136"/>
    </source>
</evidence>
<evidence type="ECO:0000256" key="7">
    <source>
        <dbReference type="SAM" id="MobiDB-lite"/>
    </source>
</evidence>
<feature type="region of interest" description="Disordered" evidence="7">
    <location>
        <begin position="29"/>
        <end position="157"/>
    </location>
</feature>
<gene>
    <name evidence="9" type="primary">cd99</name>
</gene>
<feature type="compositionally biased region" description="Polar residues" evidence="7">
    <location>
        <begin position="142"/>
        <end position="154"/>
    </location>
</feature>
<keyword evidence="4 8" id="KW-0732">Signal</keyword>
<dbReference type="OrthoDB" id="8963727at2759"/>
<dbReference type="KEGG" id="ccar:109095151"/>
<organism evidence="9">
    <name type="scientific">Cyprinus carpio</name>
    <name type="common">Common carp</name>
    <dbReference type="NCBI Taxonomy" id="7962"/>
    <lineage>
        <taxon>Eukaryota</taxon>
        <taxon>Metazoa</taxon>
        <taxon>Chordata</taxon>
        <taxon>Craniata</taxon>
        <taxon>Vertebrata</taxon>
        <taxon>Euteleostomi</taxon>
        <taxon>Actinopterygii</taxon>
        <taxon>Neopterygii</taxon>
        <taxon>Teleostei</taxon>
        <taxon>Ostariophysi</taxon>
        <taxon>Cypriniformes</taxon>
        <taxon>Cyprinidae</taxon>
        <taxon>Cyprininae</taxon>
        <taxon>Cyprinus</taxon>
    </lineage>
</organism>
<keyword evidence="3" id="KW-0812">Transmembrane</keyword>
<dbReference type="RefSeq" id="XP_042572370.1">
    <property type="nucleotide sequence ID" value="XM_042716436.1"/>
</dbReference>
<feature type="signal peptide" evidence="8">
    <location>
        <begin position="1"/>
        <end position="19"/>
    </location>
</feature>
<dbReference type="GO" id="GO:0072683">
    <property type="term" value="P:T cell extravasation"/>
    <property type="evidence" value="ECO:0007669"/>
    <property type="project" value="TreeGrafter"/>
</dbReference>
<evidence type="ECO:0000256" key="3">
    <source>
        <dbReference type="ARBA" id="ARBA00022692"/>
    </source>
</evidence>
<accession>A0A9Q9VWA2</accession>
<dbReference type="Proteomes" id="UP001155660">
    <property type="component" value="Chromosome B1"/>
</dbReference>
<comment type="subcellular location">
    <subcellularLocation>
        <location evidence="1">Membrane</location>
        <topology evidence="1">Single-pass type I membrane protein</topology>
    </subcellularLocation>
</comment>
<dbReference type="AlphaFoldDB" id="A0A9Q9VWA2"/>
<dbReference type="PANTHER" id="PTHR15076">
    <property type="entry name" value="CD99/MIC2 PROTEIN RELATED"/>
    <property type="match status" value="1"/>
</dbReference>
<feature type="compositionally biased region" description="Basic and acidic residues" evidence="7">
    <location>
        <begin position="94"/>
        <end position="131"/>
    </location>
</feature>
<evidence type="ECO:0000256" key="8">
    <source>
        <dbReference type="SAM" id="SignalP"/>
    </source>
</evidence>
<evidence type="ECO:0000313" key="9">
    <source>
        <dbReference type="RefSeq" id="XP_042572370.1"/>
    </source>
</evidence>
<sequence>MTSYTWILLILASLVATRAQDFDLSDAFDDVVKPTPKPTVKPAPPKNPDSGLDILDAFDFDPKKPDVVPPKSEDDKKKPSEGEFDLSDAFGPDTEPKKPVVPPKERGTGGGSFDDKDLFEVNEGGEYKPDGGRSGGRGGEIPQNNENDGASDQPQGDMAAIISSVGVAILGAASSYFAYQKKKLCFKVQGGEDPESGKNRGTQSDPQVLSNLLRSS</sequence>
<evidence type="ECO:0000256" key="1">
    <source>
        <dbReference type="ARBA" id="ARBA00004479"/>
    </source>
</evidence>
<feature type="chain" id="PRO_5040239047" evidence="8">
    <location>
        <begin position="20"/>
        <end position="216"/>
    </location>
</feature>
<evidence type="ECO:0000256" key="5">
    <source>
        <dbReference type="ARBA" id="ARBA00022989"/>
    </source>
</evidence>
<dbReference type="CTD" id="4267"/>
<evidence type="ECO:0000256" key="4">
    <source>
        <dbReference type="ARBA" id="ARBA00022729"/>
    </source>
</evidence>
<dbReference type="GO" id="GO:2000391">
    <property type="term" value="P:positive regulation of neutrophil extravasation"/>
    <property type="evidence" value="ECO:0007669"/>
    <property type="project" value="TreeGrafter"/>
</dbReference>
<keyword evidence="6" id="KW-0472">Membrane</keyword>
<feature type="region of interest" description="Disordered" evidence="7">
    <location>
        <begin position="189"/>
        <end position="216"/>
    </location>
</feature>
<feature type="compositionally biased region" description="Basic and acidic residues" evidence="7">
    <location>
        <begin position="60"/>
        <end position="81"/>
    </location>
</feature>
<dbReference type="GeneID" id="109095151"/>
<dbReference type="GO" id="GO:0034109">
    <property type="term" value="P:homotypic cell-cell adhesion"/>
    <property type="evidence" value="ECO:0007669"/>
    <property type="project" value="TreeGrafter"/>
</dbReference>
<feature type="compositionally biased region" description="Pro residues" evidence="7">
    <location>
        <begin position="35"/>
        <end position="47"/>
    </location>
</feature>
<comment type="similarity">
    <text evidence="2">Belongs to the CD99 family.</text>
</comment>
<protein>
    <submittedName>
        <fullName evidence="9">CD99 molecule</fullName>
    </submittedName>
</protein>
<reference evidence="9" key="1">
    <citation type="submission" date="2025-08" db="UniProtKB">
        <authorList>
            <consortium name="RefSeq"/>
        </authorList>
    </citation>
    <scope>IDENTIFICATION</scope>
    <source>
        <tissue evidence="9">Muscle</tissue>
    </source>
</reference>
<dbReference type="PANTHER" id="PTHR15076:SF15">
    <property type="entry name" value="CD99 ANTIGEN"/>
    <property type="match status" value="1"/>
</dbReference>